<dbReference type="Gene3D" id="2.60.120.1540">
    <property type="match status" value="1"/>
</dbReference>
<sequence>MWTFPYQAGQTFFEGINKDIKITATGTGEATFKMISLYYAMPKEDENDCTMFNLTVELTP</sequence>
<reference evidence="1 2" key="1">
    <citation type="submission" date="2021-07" db="EMBL/GenBank/DDBJ databases">
        <authorList>
            <person name="Palmer J.M."/>
        </authorList>
    </citation>
    <scope>NUCLEOTIDE SEQUENCE [LARGE SCALE GENOMIC DNA]</scope>
    <source>
        <strain evidence="1 2">AT_MEX2019</strain>
        <tissue evidence="1">Muscle</tissue>
    </source>
</reference>
<keyword evidence="2" id="KW-1185">Reference proteome</keyword>
<protein>
    <recommendedName>
        <fullName evidence="3">Proteinase inhibitor I42 chagasin domain-containing protein</fullName>
    </recommendedName>
</protein>
<comment type="caution">
    <text evidence="1">The sequence shown here is derived from an EMBL/GenBank/DDBJ whole genome shotgun (WGS) entry which is preliminary data.</text>
</comment>
<proteinExistence type="predicted"/>
<evidence type="ECO:0000313" key="1">
    <source>
        <dbReference type="EMBL" id="MED6237453.1"/>
    </source>
</evidence>
<name>A0ABU7AHG3_9TELE</name>
<accession>A0ABU7AHG3</accession>
<evidence type="ECO:0000313" key="2">
    <source>
        <dbReference type="Proteomes" id="UP001345963"/>
    </source>
</evidence>
<organism evidence="1 2">
    <name type="scientific">Ataeniobius toweri</name>
    <dbReference type="NCBI Taxonomy" id="208326"/>
    <lineage>
        <taxon>Eukaryota</taxon>
        <taxon>Metazoa</taxon>
        <taxon>Chordata</taxon>
        <taxon>Craniata</taxon>
        <taxon>Vertebrata</taxon>
        <taxon>Euteleostomi</taxon>
        <taxon>Actinopterygii</taxon>
        <taxon>Neopterygii</taxon>
        <taxon>Teleostei</taxon>
        <taxon>Neoteleostei</taxon>
        <taxon>Acanthomorphata</taxon>
        <taxon>Ovalentaria</taxon>
        <taxon>Atherinomorphae</taxon>
        <taxon>Cyprinodontiformes</taxon>
        <taxon>Goodeidae</taxon>
        <taxon>Ataeniobius</taxon>
    </lineage>
</organism>
<dbReference type="EMBL" id="JAHUTI010015646">
    <property type="protein sequence ID" value="MED6237453.1"/>
    <property type="molecule type" value="Genomic_DNA"/>
</dbReference>
<feature type="non-terminal residue" evidence="1">
    <location>
        <position position="60"/>
    </location>
</feature>
<dbReference type="Proteomes" id="UP001345963">
    <property type="component" value="Unassembled WGS sequence"/>
</dbReference>
<gene>
    <name evidence="1" type="ORF">ATANTOWER_025240</name>
</gene>
<evidence type="ECO:0008006" key="3">
    <source>
        <dbReference type="Google" id="ProtNLM"/>
    </source>
</evidence>